<sequence length="245" mass="27877">CDTDNWKVFQLMLVDQPGKSFLASPYISCQRPVLIEGSRKNRSTYYNLLLPPATDRSPDASVVLATRWNALSSNDLNEKSPSVVPNFVEKVRSANDTENYNHEKICFYMEAGVKEDILIDPINQNVTIYRAHGNEIVWNVLRNPRTTTSRILNGFVLNLRALEVLQWKYFAVNQEAAKEAAYKNLSNIIKSSEMHERTLQVAVMAPNVFYVKSNENAQMEIKRRIFSITDRCTSVAKGIHSTTLS</sequence>
<dbReference type="Gene3D" id="3.90.1570.10">
    <property type="entry name" value="tt1808, chain A"/>
    <property type="match status" value="1"/>
</dbReference>
<evidence type="ECO:0000313" key="2">
    <source>
        <dbReference type="EMBL" id="CAG8613208.1"/>
    </source>
</evidence>
<dbReference type="PANTHER" id="PTHR34107">
    <property type="entry name" value="SLL0198 PROTEIN-RELATED"/>
    <property type="match status" value="1"/>
</dbReference>
<proteinExistence type="predicted"/>
<dbReference type="EMBL" id="CAJVPP010002849">
    <property type="protein sequence ID" value="CAG8613208.1"/>
    <property type="molecule type" value="Genomic_DNA"/>
</dbReference>
<name>A0A9N9GIN8_FUNMO</name>
<evidence type="ECO:0000313" key="3">
    <source>
        <dbReference type="Proteomes" id="UP000789375"/>
    </source>
</evidence>
<reference evidence="2" key="1">
    <citation type="submission" date="2021-06" db="EMBL/GenBank/DDBJ databases">
        <authorList>
            <person name="Kallberg Y."/>
            <person name="Tangrot J."/>
            <person name="Rosling A."/>
        </authorList>
    </citation>
    <scope>NUCLEOTIDE SEQUENCE</scope>
    <source>
        <strain evidence="2">87-6 pot B 2015</strain>
    </source>
</reference>
<protein>
    <submittedName>
        <fullName evidence="2">7738_t:CDS:1</fullName>
    </submittedName>
</protein>
<dbReference type="SUPFAM" id="SSF52980">
    <property type="entry name" value="Restriction endonuclease-like"/>
    <property type="match status" value="1"/>
</dbReference>
<dbReference type="GO" id="GO:0006302">
    <property type="term" value="P:double-strand break repair"/>
    <property type="evidence" value="ECO:0007669"/>
    <property type="project" value="UniProtKB-ARBA"/>
</dbReference>
<dbReference type="InterPro" id="IPR012296">
    <property type="entry name" value="Nuclease_put_TT1808"/>
</dbReference>
<keyword evidence="3" id="KW-1185">Reference proteome</keyword>
<dbReference type="AlphaFoldDB" id="A0A9N9GIN8"/>
<feature type="non-terminal residue" evidence="2">
    <location>
        <position position="1"/>
    </location>
</feature>
<dbReference type="InterPro" id="IPR008538">
    <property type="entry name" value="Uma2"/>
</dbReference>
<accession>A0A9N9GIN8</accession>
<dbReference type="PANTHER" id="PTHR34107:SF1">
    <property type="entry name" value="SLL0198 PROTEIN"/>
    <property type="match status" value="1"/>
</dbReference>
<organism evidence="2 3">
    <name type="scientific">Funneliformis mosseae</name>
    <name type="common">Endomycorrhizal fungus</name>
    <name type="synonym">Glomus mosseae</name>
    <dbReference type="NCBI Taxonomy" id="27381"/>
    <lineage>
        <taxon>Eukaryota</taxon>
        <taxon>Fungi</taxon>
        <taxon>Fungi incertae sedis</taxon>
        <taxon>Mucoromycota</taxon>
        <taxon>Glomeromycotina</taxon>
        <taxon>Glomeromycetes</taxon>
        <taxon>Glomerales</taxon>
        <taxon>Glomeraceae</taxon>
        <taxon>Funneliformis</taxon>
    </lineage>
</organism>
<dbReference type="Pfam" id="PF05685">
    <property type="entry name" value="Uma2"/>
    <property type="match status" value="1"/>
</dbReference>
<feature type="domain" description="Putative restriction endonuclease" evidence="1">
    <location>
        <begin position="49"/>
        <end position="159"/>
    </location>
</feature>
<comment type="caution">
    <text evidence="2">The sequence shown here is derived from an EMBL/GenBank/DDBJ whole genome shotgun (WGS) entry which is preliminary data.</text>
</comment>
<gene>
    <name evidence="2" type="ORF">FMOSSE_LOCUS9575</name>
</gene>
<evidence type="ECO:0000259" key="1">
    <source>
        <dbReference type="Pfam" id="PF05685"/>
    </source>
</evidence>
<dbReference type="InterPro" id="IPR011335">
    <property type="entry name" value="Restrct_endonuc-II-like"/>
</dbReference>
<dbReference type="Proteomes" id="UP000789375">
    <property type="component" value="Unassembled WGS sequence"/>
</dbReference>
<dbReference type="CDD" id="cd06260">
    <property type="entry name" value="DUF820-like"/>
    <property type="match status" value="1"/>
</dbReference>